<dbReference type="PROSITE" id="PS51296">
    <property type="entry name" value="RIESKE"/>
    <property type="match status" value="1"/>
</dbReference>
<dbReference type="Proteomes" id="UP000007800">
    <property type="component" value="Unassembled WGS sequence"/>
</dbReference>
<keyword evidence="8" id="KW-0408">Iron</keyword>
<dbReference type="GO" id="GO:0046872">
    <property type="term" value="F:metal ion binding"/>
    <property type="evidence" value="ECO:0007669"/>
    <property type="project" value="UniProtKB-KW"/>
</dbReference>
<dbReference type="GeneID" id="9041139"/>
<dbReference type="SUPFAM" id="SSF51905">
    <property type="entry name" value="FAD/NAD(P)-binding domain"/>
    <property type="match status" value="2"/>
</dbReference>
<keyword evidence="3" id="KW-0285">Flavoprotein</keyword>
<evidence type="ECO:0000256" key="5">
    <source>
        <dbReference type="ARBA" id="ARBA00022723"/>
    </source>
</evidence>
<evidence type="ECO:0000256" key="3">
    <source>
        <dbReference type="ARBA" id="ARBA00022630"/>
    </source>
</evidence>
<sequence length="551" mass="60472">MVSDEFTKGGEWVRLGSNDEFENGEMYEMQVGENRKILITRTKDGRLYCTGALCSHYGFPLKKGIFLNETVVCPLHDATFDIKTGEPLRGPGLDAIPTYRIEVRPDGVYADLPRKSDVWIAKENVQGMARRDPEDKRVYVIVGGGAAAATAAESLRQNGYTGRIIMMTRERHLPYDRPVLSKKLDAGDDPSKLYLRDREFYAKSAEKLERCNGEVAGPGRHDIEVWTETLVTKVDAEHRIVEVQPSKAHKNVFCLRTPDDAHAITEYAEAGQRVVLVGSGFIGMEMASALVSMGVDVTVVGRETVPFQRVLGKKVGAYFAHMLAESEDSLVNGVELDDGDLLFADAVIMGTGAVPNTSQLTGVQRAADGSLPTDPFLGVQLADGSFSNTLYAAGDVARYPDVRTGEPLRVEHWDVALQMGRIAGANMAGKFRPYNTVPYFWTMIFGKSLRYVGSTGGKDGSNFFDNVIIEGDFKESRFVAYYCRGDHILAVATVGSDPVAVACGELMKRGLMPRTSELMLGTCDAQGILERVKKLDEITKPKKVTPKTKKA</sequence>
<comment type="cofactor">
    <cofactor evidence="1">
        <name>FAD</name>
        <dbReference type="ChEBI" id="CHEBI:57692"/>
    </cofactor>
</comment>
<evidence type="ECO:0000256" key="6">
    <source>
        <dbReference type="ARBA" id="ARBA00022827"/>
    </source>
</evidence>
<dbReference type="InterPro" id="IPR028202">
    <property type="entry name" value="Reductase_C"/>
</dbReference>
<dbReference type="SUPFAM" id="SSF50022">
    <property type="entry name" value="ISP domain"/>
    <property type="match status" value="1"/>
</dbReference>
<dbReference type="Gene3D" id="3.30.390.30">
    <property type="match status" value="1"/>
</dbReference>
<dbReference type="Pfam" id="PF07992">
    <property type="entry name" value="Pyr_redox_2"/>
    <property type="match status" value="1"/>
</dbReference>
<dbReference type="InterPro" id="IPR036188">
    <property type="entry name" value="FAD/NAD-bd_sf"/>
</dbReference>
<evidence type="ECO:0000256" key="2">
    <source>
        <dbReference type="ARBA" id="ARBA00006442"/>
    </source>
</evidence>
<evidence type="ECO:0000259" key="10">
    <source>
        <dbReference type="PROSITE" id="PS51296"/>
    </source>
</evidence>
<dbReference type="FunCoup" id="C5LCZ7">
    <property type="interactions" value="6"/>
</dbReference>
<reference evidence="11 12" key="1">
    <citation type="submission" date="2008-07" db="EMBL/GenBank/DDBJ databases">
        <authorList>
            <person name="El-Sayed N."/>
            <person name="Caler E."/>
            <person name="Inman J."/>
            <person name="Amedeo P."/>
            <person name="Hass B."/>
            <person name="Wortman J."/>
        </authorList>
    </citation>
    <scope>NUCLEOTIDE SEQUENCE [LARGE SCALE GENOMIC DNA]</scope>
    <source>
        <strain evidence="12">ATCC 50983 / TXsc</strain>
    </source>
</reference>
<name>C5LCZ7_PERM5</name>
<dbReference type="InParanoid" id="C5LCZ7"/>
<feature type="domain" description="Rieske" evidence="10">
    <location>
        <begin position="12"/>
        <end position="110"/>
    </location>
</feature>
<dbReference type="AlphaFoldDB" id="C5LCZ7"/>
<evidence type="ECO:0000256" key="8">
    <source>
        <dbReference type="ARBA" id="ARBA00023004"/>
    </source>
</evidence>
<evidence type="ECO:0000256" key="1">
    <source>
        <dbReference type="ARBA" id="ARBA00001974"/>
    </source>
</evidence>
<dbReference type="SUPFAM" id="SSF55424">
    <property type="entry name" value="FAD/NAD-linked reductases, dimerisation (C-terminal) domain"/>
    <property type="match status" value="1"/>
</dbReference>
<dbReference type="PRINTS" id="PR00368">
    <property type="entry name" value="FADPNR"/>
</dbReference>
<dbReference type="InterPro" id="IPR036922">
    <property type="entry name" value="Rieske_2Fe-2S_sf"/>
</dbReference>
<accession>C5LCZ7</accession>
<dbReference type="RefSeq" id="XP_002773525.1">
    <property type="nucleotide sequence ID" value="XM_002773479.1"/>
</dbReference>
<comment type="similarity">
    <text evidence="2">Belongs to the FAD-dependent oxidoreductase family.</text>
</comment>
<dbReference type="PANTHER" id="PTHR43557:SF2">
    <property type="entry name" value="RIESKE DOMAIN-CONTAINING PROTEIN-RELATED"/>
    <property type="match status" value="1"/>
</dbReference>
<dbReference type="InterPro" id="IPR050446">
    <property type="entry name" value="FAD-oxidoreductase/Apoptosis"/>
</dbReference>
<keyword evidence="9" id="KW-0411">Iron-sulfur</keyword>
<keyword evidence="7" id="KW-0560">Oxidoreductase</keyword>
<dbReference type="GO" id="GO:0016651">
    <property type="term" value="F:oxidoreductase activity, acting on NAD(P)H"/>
    <property type="evidence" value="ECO:0007669"/>
    <property type="project" value="TreeGrafter"/>
</dbReference>
<dbReference type="InterPro" id="IPR016156">
    <property type="entry name" value="FAD/NAD-linked_Rdtase_dimer_sf"/>
</dbReference>
<evidence type="ECO:0000313" key="11">
    <source>
        <dbReference type="EMBL" id="EER05341.1"/>
    </source>
</evidence>
<keyword evidence="5" id="KW-0479">Metal-binding</keyword>
<dbReference type="EMBL" id="GG680950">
    <property type="protein sequence ID" value="EER05341.1"/>
    <property type="molecule type" value="Genomic_DNA"/>
</dbReference>
<dbReference type="GO" id="GO:0005737">
    <property type="term" value="C:cytoplasm"/>
    <property type="evidence" value="ECO:0007669"/>
    <property type="project" value="TreeGrafter"/>
</dbReference>
<dbReference type="Pfam" id="PF14759">
    <property type="entry name" value="Reductase_C"/>
    <property type="match status" value="1"/>
</dbReference>
<evidence type="ECO:0000313" key="12">
    <source>
        <dbReference type="Proteomes" id="UP000007800"/>
    </source>
</evidence>
<evidence type="ECO:0000256" key="7">
    <source>
        <dbReference type="ARBA" id="ARBA00023002"/>
    </source>
</evidence>
<dbReference type="InterPro" id="IPR017941">
    <property type="entry name" value="Rieske_2Fe-2S"/>
</dbReference>
<dbReference type="Gene3D" id="3.50.50.60">
    <property type="entry name" value="FAD/NAD(P)-binding domain"/>
    <property type="match status" value="2"/>
</dbReference>
<dbReference type="OrthoDB" id="432169at2759"/>
<evidence type="ECO:0000256" key="9">
    <source>
        <dbReference type="ARBA" id="ARBA00023014"/>
    </source>
</evidence>
<gene>
    <name evidence="11" type="ORF">Pmar_PMAR029505</name>
</gene>
<dbReference type="OMA" id="PRCTHYG"/>
<protein>
    <submittedName>
        <fullName evidence="11">Oxidoreductase, putative</fullName>
    </submittedName>
</protein>
<keyword evidence="6" id="KW-0274">FAD</keyword>
<keyword evidence="4" id="KW-0001">2Fe-2S</keyword>
<dbReference type="InterPro" id="IPR023753">
    <property type="entry name" value="FAD/NAD-binding_dom"/>
</dbReference>
<dbReference type="Pfam" id="PF00355">
    <property type="entry name" value="Rieske"/>
    <property type="match status" value="1"/>
</dbReference>
<dbReference type="Gene3D" id="2.102.10.10">
    <property type="entry name" value="Rieske [2Fe-2S] iron-sulphur domain"/>
    <property type="match status" value="1"/>
</dbReference>
<organism evidence="12">
    <name type="scientific">Perkinsus marinus (strain ATCC 50983 / TXsc)</name>
    <dbReference type="NCBI Taxonomy" id="423536"/>
    <lineage>
        <taxon>Eukaryota</taxon>
        <taxon>Sar</taxon>
        <taxon>Alveolata</taxon>
        <taxon>Perkinsozoa</taxon>
        <taxon>Perkinsea</taxon>
        <taxon>Perkinsida</taxon>
        <taxon>Perkinsidae</taxon>
        <taxon>Perkinsus</taxon>
    </lineage>
</organism>
<proteinExistence type="inferred from homology"/>
<keyword evidence="12" id="KW-1185">Reference proteome</keyword>
<dbReference type="GO" id="GO:0051537">
    <property type="term" value="F:2 iron, 2 sulfur cluster binding"/>
    <property type="evidence" value="ECO:0007669"/>
    <property type="project" value="UniProtKB-KW"/>
</dbReference>
<dbReference type="PANTHER" id="PTHR43557">
    <property type="entry name" value="APOPTOSIS-INDUCING FACTOR 1"/>
    <property type="match status" value="1"/>
</dbReference>
<evidence type="ECO:0000256" key="4">
    <source>
        <dbReference type="ARBA" id="ARBA00022714"/>
    </source>
</evidence>